<name>A0ABU5TBN7_9MICC</name>
<feature type="transmembrane region" description="Helical" evidence="1">
    <location>
        <begin position="90"/>
        <end position="112"/>
    </location>
</feature>
<evidence type="ECO:0000313" key="3">
    <source>
        <dbReference type="Proteomes" id="UP001304769"/>
    </source>
</evidence>
<comment type="caution">
    <text evidence="2">The sequence shown here is derived from an EMBL/GenBank/DDBJ whole genome shotgun (WGS) entry which is preliminary data.</text>
</comment>
<keyword evidence="3" id="KW-1185">Reference proteome</keyword>
<sequence length="162" mass="16895">MSESREAAHPVWPRPGTMLRWLLAPTLAGPVLGFVWWLAAPGGRLYGDGSDYAAWLARDFAFAGLAALAAVCVVVFVVRAHDRFGFAGRSLAALVGSGAGSLLMWLTGAGLARVWGSLRSDPSVDGSAFGLQALSALALWPAIVAVVVLGLASILWSPPTRP</sequence>
<feature type="transmembrane region" description="Helical" evidence="1">
    <location>
        <begin position="21"/>
        <end position="40"/>
    </location>
</feature>
<keyword evidence="1" id="KW-0812">Transmembrane</keyword>
<protein>
    <submittedName>
        <fullName evidence="2">Uncharacterized protein</fullName>
    </submittedName>
</protein>
<organism evidence="2 3">
    <name type="scientific">Sinomonas terricola</name>
    <dbReference type="NCBI Taxonomy" id="3110330"/>
    <lineage>
        <taxon>Bacteria</taxon>
        <taxon>Bacillati</taxon>
        <taxon>Actinomycetota</taxon>
        <taxon>Actinomycetes</taxon>
        <taxon>Micrococcales</taxon>
        <taxon>Micrococcaceae</taxon>
        <taxon>Sinomonas</taxon>
    </lineage>
</organism>
<keyword evidence="1" id="KW-0472">Membrane</keyword>
<proteinExistence type="predicted"/>
<evidence type="ECO:0000256" key="1">
    <source>
        <dbReference type="SAM" id="Phobius"/>
    </source>
</evidence>
<reference evidence="2 3" key="1">
    <citation type="submission" date="2023-12" db="EMBL/GenBank/DDBJ databases">
        <title>Sinomonas terricola sp. nov, isolated from litchi orchard soil in Guangdong, PR China.</title>
        <authorList>
            <person name="Jiaxin W."/>
            <person name="Yang Z."/>
            <person name="Honghui Z."/>
        </authorList>
    </citation>
    <scope>NUCLEOTIDE SEQUENCE [LARGE SCALE GENOMIC DNA]</scope>
    <source>
        <strain evidence="2 3">JGH33</strain>
    </source>
</reference>
<dbReference type="EMBL" id="JAYGGQ010000018">
    <property type="protein sequence ID" value="MEA5456899.1"/>
    <property type="molecule type" value="Genomic_DNA"/>
</dbReference>
<keyword evidence="1" id="KW-1133">Transmembrane helix</keyword>
<feature type="transmembrane region" description="Helical" evidence="1">
    <location>
        <begin position="60"/>
        <end position="78"/>
    </location>
</feature>
<evidence type="ECO:0000313" key="2">
    <source>
        <dbReference type="EMBL" id="MEA5456899.1"/>
    </source>
</evidence>
<feature type="transmembrane region" description="Helical" evidence="1">
    <location>
        <begin position="132"/>
        <end position="156"/>
    </location>
</feature>
<dbReference type="RefSeq" id="WP_323280803.1">
    <property type="nucleotide sequence ID" value="NZ_JAYGGQ010000018.1"/>
</dbReference>
<accession>A0ABU5TBN7</accession>
<dbReference type="Proteomes" id="UP001304769">
    <property type="component" value="Unassembled WGS sequence"/>
</dbReference>
<gene>
    <name evidence="2" type="ORF">SPF06_19425</name>
</gene>